<gene>
    <name evidence="3" type="ORF">DEJ47_29725</name>
</gene>
<dbReference type="AlphaFoldDB" id="A0A5P2BK24"/>
<sequence>MIAVVLTVLGIGIGVYRFTGALDAVDTGSRFADGDTVTLRLDADSDKAIWIKDRGPSPAQKCTISGPGDPRLTDPGIDVFLTRDETWNPLRTIEVSRPGDHEITCTSEGPSLYAIGDRGGYVTLAVGVIAAVALPALGILIGTTVVAVTAFRRHAHRGRLLAERRVCSGGEDAHRPEADRVPKPVGSGSGSG</sequence>
<accession>A0A5P2BK24</accession>
<reference evidence="3 4" key="1">
    <citation type="submission" date="2018-05" db="EMBL/GenBank/DDBJ databases">
        <title>Streptomyces venezuelae.</title>
        <authorList>
            <person name="Kim W."/>
            <person name="Lee N."/>
            <person name="Cho B.-K."/>
        </authorList>
    </citation>
    <scope>NUCLEOTIDE SEQUENCE [LARGE SCALE GENOMIC DNA]</scope>
    <source>
        <strain evidence="3 4">ATCC 14583</strain>
    </source>
</reference>
<organism evidence="3 4">
    <name type="scientific">Streptomyces venezuelae</name>
    <dbReference type="NCBI Taxonomy" id="54571"/>
    <lineage>
        <taxon>Bacteria</taxon>
        <taxon>Bacillati</taxon>
        <taxon>Actinomycetota</taxon>
        <taxon>Actinomycetes</taxon>
        <taxon>Kitasatosporales</taxon>
        <taxon>Streptomycetaceae</taxon>
        <taxon>Streptomyces</taxon>
    </lineage>
</organism>
<feature type="compositionally biased region" description="Basic and acidic residues" evidence="1">
    <location>
        <begin position="169"/>
        <end position="182"/>
    </location>
</feature>
<evidence type="ECO:0008006" key="5">
    <source>
        <dbReference type="Google" id="ProtNLM"/>
    </source>
</evidence>
<keyword evidence="2" id="KW-1133">Transmembrane helix</keyword>
<keyword evidence="4" id="KW-1185">Reference proteome</keyword>
<protein>
    <recommendedName>
        <fullName evidence="5">Serine/arginine repetitive matrix protein 2</fullName>
    </recommendedName>
</protein>
<feature type="transmembrane region" description="Helical" evidence="2">
    <location>
        <begin position="121"/>
        <end position="151"/>
    </location>
</feature>
<keyword evidence="2" id="KW-0812">Transmembrane</keyword>
<dbReference type="Proteomes" id="UP000323046">
    <property type="component" value="Chromosome"/>
</dbReference>
<feature type="region of interest" description="Disordered" evidence="1">
    <location>
        <begin position="169"/>
        <end position="192"/>
    </location>
</feature>
<proteinExistence type="predicted"/>
<evidence type="ECO:0000256" key="2">
    <source>
        <dbReference type="SAM" id="Phobius"/>
    </source>
</evidence>
<evidence type="ECO:0000256" key="1">
    <source>
        <dbReference type="SAM" id="MobiDB-lite"/>
    </source>
</evidence>
<keyword evidence="2" id="KW-0472">Membrane</keyword>
<evidence type="ECO:0000313" key="3">
    <source>
        <dbReference type="EMBL" id="QES30068.1"/>
    </source>
</evidence>
<name>A0A5P2BK24_STRVZ</name>
<dbReference type="EMBL" id="CP029193">
    <property type="protein sequence ID" value="QES30068.1"/>
    <property type="molecule type" value="Genomic_DNA"/>
</dbReference>
<evidence type="ECO:0000313" key="4">
    <source>
        <dbReference type="Proteomes" id="UP000323046"/>
    </source>
</evidence>